<dbReference type="RefSeq" id="XP_005818813.1">
    <property type="nucleotide sequence ID" value="XM_005818756.1"/>
</dbReference>
<dbReference type="EnsemblProtists" id="EKX31833">
    <property type="protein sequence ID" value="EKX31833"/>
    <property type="gene ID" value="GUITHDRAFT_166815"/>
</dbReference>
<dbReference type="HOGENOM" id="CLU_593764_0_0_1"/>
<evidence type="ECO:0000313" key="1">
    <source>
        <dbReference type="EMBL" id="EKX31833.1"/>
    </source>
</evidence>
<sequence length="461" mass="49770">MLTNSLSNAMSNIPVRLEQDAGVSLPSLPLPHSSNTMMGLGVQPIIASQPCMAVPGMGGLMVQNGFGNQADVVPPYVVLPGITVATMTRLLANSVSALQSNAAYRSGLQMPGIGISGVPVGVGSGSGGVGGGGFLLNPSLPASSASILSQHEVITELSMQLKQADGAGEKNMPLRPVPTMGTVWSQTNLGISTPSAKREHEVDQNVPCKMPTSMDDGSLDKAEGDQGGWSTHNMRLLSKVCEEIEKSSFSAVYASKAKKIPYKQHAMGSVDAPDAPSYDDWMELQAEREAVGVQEEEGSRPLMSSSGYKTKEPSIAELCNQSVQAVVVCVKRKNNPQDKDHRCDTVGKKLDEDLDRAILEKDPKVIKELQAKLAAEHGLSVKTIREIWNRRTRPKKAPRLMLNKQTPGLIEWKFSLRELADSLADNIAELIQLPQYSGRRKPWKVSLSAEDARDIFRQRPL</sequence>
<evidence type="ECO:0000313" key="2">
    <source>
        <dbReference type="EnsemblProtists" id="EKX31833"/>
    </source>
</evidence>
<reference evidence="3" key="2">
    <citation type="submission" date="2012-11" db="EMBL/GenBank/DDBJ databases">
        <authorList>
            <person name="Kuo A."/>
            <person name="Curtis B.A."/>
            <person name="Tanifuji G."/>
            <person name="Burki F."/>
            <person name="Gruber A."/>
            <person name="Irimia M."/>
            <person name="Maruyama S."/>
            <person name="Arias M.C."/>
            <person name="Ball S.G."/>
            <person name="Gile G.H."/>
            <person name="Hirakawa Y."/>
            <person name="Hopkins J.F."/>
            <person name="Rensing S.A."/>
            <person name="Schmutz J."/>
            <person name="Symeonidi A."/>
            <person name="Elias M."/>
            <person name="Eveleigh R.J."/>
            <person name="Herman E.K."/>
            <person name="Klute M.J."/>
            <person name="Nakayama T."/>
            <person name="Obornik M."/>
            <person name="Reyes-Prieto A."/>
            <person name="Armbrust E.V."/>
            <person name="Aves S.J."/>
            <person name="Beiko R.G."/>
            <person name="Coutinho P."/>
            <person name="Dacks J.B."/>
            <person name="Durnford D.G."/>
            <person name="Fast N.M."/>
            <person name="Green B.R."/>
            <person name="Grisdale C."/>
            <person name="Hempe F."/>
            <person name="Henrissat B."/>
            <person name="Hoppner M.P."/>
            <person name="Ishida K.-I."/>
            <person name="Kim E."/>
            <person name="Koreny L."/>
            <person name="Kroth P.G."/>
            <person name="Liu Y."/>
            <person name="Malik S.-B."/>
            <person name="Maier U.G."/>
            <person name="McRose D."/>
            <person name="Mock T."/>
            <person name="Neilson J.A."/>
            <person name="Onodera N.T."/>
            <person name="Poole A.M."/>
            <person name="Pritham E.J."/>
            <person name="Richards T.A."/>
            <person name="Rocap G."/>
            <person name="Roy S.W."/>
            <person name="Sarai C."/>
            <person name="Schaack S."/>
            <person name="Shirato S."/>
            <person name="Slamovits C.H."/>
            <person name="Spencer D.F."/>
            <person name="Suzuki S."/>
            <person name="Worden A.Z."/>
            <person name="Zauner S."/>
            <person name="Barry K."/>
            <person name="Bell C."/>
            <person name="Bharti A.K."/>
            <person name="Crow J.A."/>
            <person name="Grimwood J."/>
            <person name="Kramer R."/>
            <person name="Lindquist E."/>
            <person name="Lucas S."/>
            <person name="Salamov A."/>
            <person name="McFadden G.I."/>
            <person name="Lane C.E."/>
            <person name="Keeling P.J."/>
            <person name="Gray M.W."/>
            <person name="Grigoriev I.V."/>
            <person name="Archibald J.M."/>
        </authorList>
    </citation>
    <scope>NUCLEOTIDE SEQUENCE</scope>
    <source>
        <strain evidence="3">CCMP2712</strain>
    </source>
</reference>
<keyword evidence="3" id="KW-1185">Reference proteome</keyword>
<name>L1I6F5_GUITC</name>
<reference evidence="2" key="3">
    <citation type="submission" date="2015-06" db="UniProtKB">
        <authorList>
            <consortium name="EnsemblProtists"/>
        </authorList>
    </citation>
    <scope>IDENTIFICATION</scope>
</reference>
<accession>L1I6F5</accession>
<dbReference type="KEGG" id="gtt:GUITHDRAFT_166815"/>
<dbReference type="GeneID" id="17288554"/>
<reference evidence="1 3" key="1">
    <citation type="journal article" date="2012" name="Nature">
        <title>Algal genomes reveal evolutionary mosaicism and the fate of nucleomorphs.</title>
        <authorList>
            <consortium name="DOE Joint Genome Institute"/>
            <person name="Curtis B.A."/>
            <person name="Tanifuji G."/>
            <person name="Burki F."/>
            <person name="Gruber A."/>
            <person name="Irimia M."/>
            <person name="Maruyama S."/>
            <person name="Arias M.C."/>
            <person name="Ball S.G."/>
            <person name="Gile G.H."/>
            <person name="Hirakawa Y."/>
            <person name="Hopkins J.F."/>
            <person name="Kuo A."/>
            <person name="Rensing S.A."/>
            <person name="Schmutz J."/>
            <person name="Symeonidi A."/>
            <person name="Elias M."/>
            <person name="Eveleigh R.J."/>
            <person name="Herman E.K."/>
            <person name="Klute M.J."/>
            <person name="Nakayama T."/>
            <person name="Obornik M."/>
            <person name="Reyes-Prieto A."/>
            <person name="Armbrust E.V."/>
            <person name="Aves S.J."/>
            <person name="Beiko R.G."/>
            <person name="Coutinho P."/>
            <person name="Dacks J.B."/>
            <person name="Durnford D.G."/>
            <person name="Fast N.M."/>
            <person name="Green B.R."/>
            <person name="Grisdale C.J."/>
            <person name="Hempel F."/>
            <person name="Henrissat B."/>
            <person name="Hoppner M.P."/>
            <person name="Ishida K."/>
            <person name="Kim E."/>
            <person name="Koreny L."/>
            <person name="Kroth P.G."/>
            <person name="Liu Y."/>
            <person name="Malik S.B."/>
            <person name="Maier U.G."/>
            <person name="McRose D."/>
            <person name="Mock T."/>
            <person name="Neilson J.A."/>
            <person name="Onodera N.T."/>
            <person name="Poole A.M."/>
            <person name="Pritham E.J."/>
            <person name="Richards T.A."/>
            <person name="Rocap G."/>
            <person name="Roy S.W."/>
            <person name="Sarai C."/>
            <person name="Schaack S."/>
            <person name="Shirato S."/>
            <person name="Slamovits C.H."/>
            <person name="Spencer D.F."/>
            <person name="Suzuki S."/>
            <person name="Worden A.Z."/>
            <person name="Zauner S."/>
            <person name="Barry K."/>
            <person name="Bell C."/>
            <person name="Bharti A.K."/>
            <person name="Crow J.A."/>
            <person name="Grimwood J."/>
            <person name="Kramer R."/>
            <person name="Lindquist E."/>
            <person name="Lucas S."/>
            <person name="Salamov A."/>
            <person name="McFadden G.I."/>
            <person name="Lane C.E."/>
            <person name="Keeling P.J."/>
            <person name="Gray M.W."/>
            <person name="Grigoriev I.V."/>
            <person name="Archibald J.M."/>
        </authorList>
    </citation>
    <scope>NUCLEOTIDE SEQUENCE</scope>
    <source>
        <strain evidence="1 3">CCMP2712</strain>
    </source>
</reference>
<protein>
    <submittedName>
        <fullName evidence="1 2">Uncharacterized protein</fullName>
    </submittedName>
</protein>
<proteinExistence type="predicted"/>
<dbReference type="Proteomes" id="UP000011087">
    <property type="component" value="Unassembled WGS sequence"/>
</dbReference>
<evidence type="ECO:0000313" key="3">
    <source>
        <dbReference type="Proteomes" id="UP000011087"/>
    </source>
</evidence>
<gene>
    <name evidence="1" type="ORF">GUITHDRAFT_166815</name>
</gene>
<dbReference type="EMBL" id="JH993232">
    <property type="protein sequence ID" value="EKX31833.1"/>
    <property type="molecule type" value="Genomic_DNA"/>
</dbReference>
<dbReference type="AlphaFoldDB" id="L1I6F5"/>
<organism evidence="1">
    <name type="scientific">Guillardia theta (strain CCMP2712)</name>
    <name type="common">Cryptophyte</name>
    <dbReference type="NCBI Taxonomy" id="905079"/>
    <lineage>
        <taxon>Eukaryota</taxon>
        <taxon>Cryptophyceae</taxon>
        <taxon>Pyrenomonadales</taxon>
        <taxon>Geminigeraceae</taxon>
        <taxon>Guillardia</taxon>
    </lineage>
</organism>
<dbReference type="PaxDb" id="55529-EKX31833"/>